<dbReference type="AlphaFoldDB" id="A0A8B8AGL1"/>
<dbReference type="GeneID" id="111101106"/>
<evidence type="ECO:0000313" key="1">
    <source>
        <dbReference type="Proteomes" id="UP000694844"/>
    </source>
</evidence>
<gene>
    <name evidence="2" type="primary">LOC111101106</name>
</gene>
<evidence type="ECO:0000313" key="2">
    <source>
        <dbReference type="RefSeq" id="XP_022289124.1"/>
    </source>
</evidence>
<organism evidence="1 2">
    <name type="scientific">Crassostrea virginica</name>
    <name type="common">Eastern oyster</name>
    <dbReference type="NCBI Taxonomy" id="6565"/>
    <lineage>
        <taxon>Eukaryota</taxon>
        <taxon>Metazoa</taxon>
        <taxon>Spiralia</taxon>
        <taxon>Lophotrochozoa</taxon>
        <taxon>Mollusca</taxon>
        <taxon>Bivalvia</taxon>
        <taxon>Autobranchia</taxon>
        <taxon>Pteriomorphia</taxon>
        <taxon>Ostreida</taxon>
        <taxon>Ostreoidea</taxon>
        <taxon>Ostreidae</taxon>
        <taxon>Crassostrea</taxon>
    </lineage>
</organism>
<dbReference type="RefSeq" id="XP_022289124.1">
    <property type="nucleotide sequence ID" value="XM_022433416.1"/>
</dbReference>
<sequence>MKAAERKNCSAYAHYCDDSDQFVYHCVIDPHLSQAVEVCTISVKIVGGYCAEYSKVGSRIQPNYNAPCQKCPKGGYRSREAFRFSECYDLLKTSAGKIHHTTSILPNITDVANADFPDNKKTNSEHSKHNPSSILYVIVPFMTVVSVSSCFT</sequence>
<dbReference type="Proteomes" id="UP000694844">
    <property type="component" value="Chromosome 6"/>
</dbReference>
<accession>A0A8B8AGL1</accession>
<keyword evidence="1" id="KW-1185">Reference proteome</keyword>
<protein>
    <submittedName>
        <fullName evidence="2">Uncharacterized protein LOC111101106</fullName>
    </submittedName>
</protein>
<proteinExistence type="predicted"/>
<reference evidence="2" key="1">
    <citation type="submission" date="2025-08" db="UniProtKB">
        <authorList>
            <consortium name="RefSeq"/>
        </authorList>
    </citation>
    <scope>IDENTIFICATION</scope>
    <source>
        <tissue evidence="2">Whole sample</tissue>
    </source>
</reference>
<dbReference type="KEGG" id="cvn:111101106"/>
<name>A0A8B8AGL1_CRAVI</name>